<accession>A0A835HRS2</accession>
<dbReference type="InterPro" id="IPR002672">
    <property type="entry name" value="Ribosomal_eL28"/>
</dbReference>
<dbReference type="GO" id="GO:0003735">
    <property type="term" value="F:structural constituent of ribosome"/>
    <property type="evidence" value="ECO:0007669"/>
    <property type="project" value="InterPro"/>
</dbReference>
<evidence type="ECO:0000313" key="2">
    <source>
        <dbReference type="Proteomes" id="UP000631114"/>
    </source>
</evidence>
<dbReference type="GO" id="GO:0006412">
    <property type="term" value="P:translation"/>
    <property type="evidence" value="ECO:0007669"/>
    <property type="project" value="InterPro"/>
</dbReference>
<dbReference type="AlphaFoldDB" id="A0A835HRS2"/>
<dbReference type="GO" id="GO:0005840">
    <property type="term" value="C:ribosome"/>
    <property type="evidence" value="ECO:0007669"/>
    <property type="project" value="InterPro"/>
</dbReference>
<dbReference type="OrthoDB" id="338850at2759"/>
<gene>
    <name evidence="1" type="ORF">IFM89_004950</name>
</gene>
<dbReference type="EMBL" id="JADFTS010000005">
    <property type="protein sequence ID" value="KAF9604244.1"/>
    <property type="molecule type" value="Genomic_DNA"/>
</dbReference>
<name>A0A835HRS2_9MAGN</name>
<keyword evidence="2" id="KW-1185">Reference proteome</keyword>
<sequence>MANKKTVAIQGGGKDLTVELAMSKTKKQNQPGKLKRKSVMNKEFYRMDKVVANQIPVVFDGGGPSVVYRSLKVSKSGVKKRSRQNVDPRKKMREIIYVALYVVRINAGTRLQRRNLQVKEGILVSGKHVTNDRPWQPNDRLLVCLKSDAFVTTHGGNFSKLIIRACKKVHGSPAEVHKARQGAHVQVLWEPFHGLGAMVKWVVCLGGARVGAIKQSLNYHIQDS</sequence>
<protein>
    <submittedName>
        <fullName evidence="1">Uncharacterized protein</fullName>
    </submittedName>
</protein>
<evidence type="ECO:0000313" key="1">
    <source>
        <dbReference type="EMBL" id="KAF9604244.1"/>
    </source>
</evidence>
<dbReference type="PANTHER" id="PTHR10544">
    <property type="entry name" value="60S RIBOSOMAL PROTEIN L28"/>
    <property type="match status" value="1"/>
</dbReference>
<reference evidence="1 2" key="1">
    <citation type="submission" date="2020-10" db="EMBL/GenBank/DDBJ databases">
        <title>The Coptis chinensis genome and diversification of protoberbering-type alkaloids.</title>
        <authorList>
            <person name="Wang B."/>
            <person name="Shu S."/>
            <person name="Song C."/>
            <person name="Liu Y."/>
        </authorList>
    </citation>
    <scope>NUCLEOTIDE SEQUENCE [LARGE SCALE GENOMIC DNA]</scope>
    <source>
        <strain evidence="1">HL-2020</strain>
        <tissue evidence="1">Leaf</tissue>
    </source>
</reference>
<dbReference type="Gene3D" id="3.30.390.110">
    <property type="match status" value="1"/>
</dbReference>
<proteinExistence type="predicted"/>
<dbReference type="Proteomes" id="UP000631114">
    <property type="component" value="Unassembled WGS sequence"/>
</dbReference>
<comment type="caution">
    <text evidence="1">The sequence shown here is derived from an EMBL/GenBank/DDBJ whole genome shotgun (WGS) entry which is preliminary data.</text>
</comment>
<organism evidence="1 2">
    <name type="scientific">Coptis chinensis</name>
    <dbReference type="NCBI Taxonomy" id="261450"/>
    <lineage>
        <taxon>Eukaryota</taxon>
        <taxon>Viridiplantae</taxon>
        <taxon>Streptophyta</taxon>
        <taxon>Embryophyta</taxon>
        <taxon>Tracheophyta</taxon>
        <taxon>Spermatophyta</taxon>
        <taxon>Magnoliopsida</taxon>
        <taxon>Ranunculales</taxon>
        <taxon>Ranunculaceae</taxon>
        <taxon>Coptidoideae</taxon>
        <taxon>Coptis</taxon>
    </lineage>
</organism>